<evidence type="ECO:0000313" key="2">
    <source>
        <dbReference type="Proteomes" id="UP000292580"/>
    </source>
</evidence>
<keyword evidence="2" id="KW-1185">Reference proteome</keyword>
<gene>
    <name evidence="1" type="ORF">CUJ86_10065</name>
</gene>
<accession>A0A483CNS2</accession>
<reference evidence="1 2" key="1">
    <citation type="submission" date="2017-11" db="EMBL/GenBank/DDBJ databases">
        <title>Isolation and Characterization of Methanofollis Species from Methane Seep Offshore SW Taiwan.</title>
        <authorList>
            <person name="Teng N.-H."/>
            <person name="Lai M.-C."/>
            <person name="Chen S.-C."/>
        </authorList>
    </citation>
    <scope>NUCLEOTIDE SEQUENCE [LARGE SCALE GENOMIC DNA]</scope>
    <source>
        <strain evidence="1 2">FWC-SCC2</strain>
    </source>
</reference>
<evidence type="ECO:0000313" key="1">
    <source>
        <dbReference type="EMBL" id="TAJ43677.1"/>
    </source>
</evidence>
<name>A0A483CNS2_9EURY</name>
<proteinExistence type="predicted"/>
<sequence>MNKFIFLTLVSGFLLIQASTAASTGSAEITTDTFGSSVDLTVSGSIADWSLTVGENEDTTSIDMTVLSNNADGYEVTVYDALDSGKGADSAGHMTDYTGAAYIDSHLTNALQIKSSGTDAYVSLSGDEQTIESKASASEDGGDSYDIGIKQALAPSDRIPSAGHTYRIIVTFVITAL</sequence>
<protein>
    <submittedName>
        <fullName evidence="1">Uncharacterized protein</fullName>
    </submittedName>
</protein>
<dbReference type="EMBL" id="PGCL01000004">
    <property type="protein sequence ID" value="TAJ43677.1"/>
    <property type="molecule type" value="Genomic_DNA"/>
</dbReference>
<dbReference type="OrthoDB" id="378322at2157"/>
<dbReference type="AlphaFoldDB" id="A0A483CNS2"/>
<dbReference type="RefSeq" id="WP_130647451.1">
    <property type="nucleotide sequence ID" value="NZ_PGCL01000004.1"/>
</dbReference>
<comment type="caution">
    <text evidence="1">The sequence shown here is derived from an EMBL/GenBank/DDBJ whole genome shotgun (WGS) entry which is preliminary data.</text>
</comment>
<dbReference type="Proteomes" id="UP000292580">
    <property type="component" value="Unassembled WGS sequence"/>
</dbReference>
<organism evidence="1 2">
    <name type="scientific">Methanofollis fontis</name>
    <dbReference type="NCBI Taxonomy" id="2052832"/>
    <lineage>
        <taxon>Archaea</taxon>
        <taxon>Methanobacteriati</taxon>
        <taxon>Methanobacteriota</taxon>
        <taxon>Stenosarchaea group</taxon>
        <taxon>Methanomicrobia</taxon>
        <taxon>Methanomicrobiales</taxon>
        <taxon>Methanomicrobiaceae</taxon>
        <taxon>Methanofollis</taxon>
    </lineage>
</organism>